<keyword evidence="7" id="KW-1185">Reference proteome</keyword>
<organism evidence="6 7">
    <name type="scientific">Lactuca saligna</name>
    <name type="common">Willowleaf lettuce</name>
    <dbReference type="NCBI Taxonomy" id="75948"/>
    <lineage>
        <taxon>Eukaryota</taxon>
        <taxon>Viridiplantae</taxon>
        <taxon>Streptophyta</taxon>
        <taxon>Embryophyta</taxon>
        <taxon>Tracheophyta</taxon>
        <taxon>Spermatophyta</taxon>
        <taxon>Magnoliopsida</taxon>
        <taxon>eudicotyledons</taxon>
        <taxon>Gunneridae</taxon>
        <taxon>Pentapetalae</taxon>
        <taxon>asterids</taxon>
        <taxon>campanulids</taxon>
        <taxon>Asterales</taxon>
        <taxon>Asteraceae</taxon>
        <taxon>Cichorioideae</taxon>
        <taxon>Cichorieae</taxon>
        <taxon>Lactucinae</taxon>
        <taxon>Lactuca</taxon>
    </lineage>
</organism>
<evidence type="ECO:0000313" key="7">
    <source>
        <dbReference type="Proteomes" id="UP001177003"/>
    </source>
</evidence>
<evidence type="ECO:0000259" key="5">
    <source>
        <dbReference type="Pfam" id="PF25553"/>
    </source>
</evidence>
<comment type="function">
    <text evidence="1">May act as a substrate-specific adapter of an E3 ubiquitin-protein ligase complex (CUL3-RBX1-BTB) which mediates the ubiquitination and subsequent proteasomal degradation of target proteins.</text>
</comment>
<dbReference type="InterPro" id="IPR038920">
    <property type="entry name" value="At3g05675-like"/>
</dbReference>
<dbReference type="EMBL" id="OX465085">
    <property type="protein sequence ID" value="CAI9304062.1"/>
    <property type="molecule type" value="Genomic_DNA"/>
</dbReference>
<name>A0AA36EQ08_LACSI</name>
<dbReference type="PANTHER" id="PTHR31060">
    <property type="entry name" value="OSJNBA0011J08.25 PROTEIN-RELATED"/>
    <property type="match status" value="1"/>
</dbReference>
<feature type="domain" description="At3g05675-like ankyrin-like" evidence="5">
    <location>
        <begin position="264"/>
        <end position="461"/>
    </location>
</feature>
<reference evidence="6" key="1">
    <citation type="submission" date="2023-04" db="EMBL/GenBank/DDBJ databases">
        <authorList>
            <person name="Vijverberg K."/>
            <person name="Xiong W."/>
            <person name="Schranz E."/>
        </authorList>
    </citation>
    <scope>NUCLEOTIDE SEQUENCE</scope>
</reference>
<sequence length="588" mass="66074">MIGGGNGGNGGSKKRHRVGSNSRLSSTAAVIDSSRLDGALTEGSHKPLPTSSIRRSNSRHSFLPIASSVPNGFNDPNTADVILRLYLDQSSPFDSDDSETAVAVDSTSEFEIYLHSSVLRRSKYFSALLSDRWKKDSGEVDYYRFNLAVTAASKALELLPIALELLFEDCVTACVRYLEAVPWTEEEEITVLSIIPLLRDEESVELLARVSPPKSDLSEEMLHGLILTAIHNHPNMAFAKAFVAKLLRDFSSRESARRVLDKSFETSLKVVKESLEEYSSPDFRGDHNETEAIQRLNLHTAMTNGRHLLWLIERMIELRVADTAVKEWSEQASFTADLQRAFRDDAWRNIVPGLPAVVLRCTCKLANAVASGVILASRQVRMKMVKDWLPVLIVCKDNVTPMLTNHKSLYLELEETFLKIISTLPMSEAQELLQQCLSFSTRNVEDCPHLVSAFTTWFRRANRQLPEMYDDLLGENKQYTHKDPKQIHHHPPRGSRSWQEYERINTKLVASIGGGFAFNNWEQRWKPFSLLGWWWLTRKGGSNTPDLLEMNPTTPYGGIRQLESNRSAESLGATAIEEGGVVRAPDGD</sequence>
<evidence type="ECO:0000256" key="2">
    <source>
        <dbReference type="ARBA" id="ARBA00004906"/>
    </source>
</evidence>
<feature type="compositionally biased region" description="Polar residues" evidence="4">
    <location>
        <begin position="19"/>
        <end position="28"/>
    </location>
</feature>
<dbReference type="Proteomes" id="UP001177003">
    <property type="component" value="Chromosome 9"/>
</dbReference>
<comment type="pathway">
    <text evidence="2">Protein modification; protein ubiquitination.</text>
</comment>
<accession>A0AA36EQ08</accession>
<evidence type="ECO:0000256" key="4">
    <source>
        <dbReference type="SAM" id="MobiDB-lite"/>
    </source>
</evidence>
<dbReference type="PANTHER" id="PTHR31060:SF6">
    <property type="entry name" value="EXPRESSED PROTEIN"/>
    <property type="match status" value="1"/>
</dbReference>
<evidence type="ECO:0000256" key="1">
    <source>
        <dbReference type="ARBA" id="ARBA00002668"/>
    </source>
</evidence>
<dbReference type="Pfam" id="PF25553">
    <property type="entry name" value="BTB-POZ_ANK-like"/>
    <property type="match status" value="1"/>
</dbReference>
<feature type="region of interest" description="Disordered" evidence="4">
    <location>
        <begin position="1"/>
        <end position="29"/>
    </location>
</feature>
<proteinExistence type="predicted"/>
<gene>
    <name evidence="6" type="ORF">LSALG_LOCUS42470</name>
</gene>
<feature type="compositionally biased region" description="Gly residues" evidence="4">
    <location>
        <begin position="1"/>
        <end position="11"/>
    </location>
</feature>
<evidence type="ECO:0000313" key="6">
    <source>
        <dbReference type="EMBL" id="CAI9304062.1"/>
    </source>
</evidence>
<protein>
    <recommendedName>
        <fullName evidence="5">At3g05675-like ankyrin-like domain-containing protein</fullName>
    </recommendedName>
</protein>
<keyword evidence="3" id="KW-0833">Ubl conjugation pathway</keyword>
<dbReference type="InterPro" id="IPR058039">
    <property type="entry name" value="At3g05675-like_ankyrin"/>
</dbReference>
<dbReference type="AlphaFoldDB" id="A0AA36EQ08"/>
<evidence type="ECO:0000256" key="3">
    <source>
        <dbReference type="ARBA" id="ARBA00022786"/>
    </source>
</evidence>